<reference evidence="1" key="1">
    <citation type="submission" date="2024-04" db="EMBL/GenBank/DDBJ databases">
        <authorList>
            <person name="Jaglan A.B."/>
            <person name="Vashisth M."/>
            <person name="Anand T."/>
            <person name="Virmani N."/>
            <person name="Bera B."/>
            <person name="Vaid R."/>
        </authorList>
    </citation>
    <scope>NUCLEOTIDE SEQUENCE</scope>
</reference>
<dbReference type="EMBL" id="PP595732">
    <property type="protein sequence ID" value="XBS49867.1"/>
    <property type="molecule type" value="Genomic_DNA"/>
</dbReference>
<name>A0AAU7PIK5_9CAUD</name>
<protein>
    <recommendedName>
        <fullName evidence="2">O-spanin</fullName>
    </recommendedName>
</protein>
<evidence type="ECO:0008006" key="2">
    <source>
        <dbReference type="Google" id="ProtNLM"/>
    </source>
</evidence>
<dbReference type="PROSITE" id="PS51257">
    <property type="entry name" value="PROKAR_LIPOPROTEIN"/>
    <property type="match status" value="1"/>
</dbReference>
<accession>A0AAU7PIK5</accession>
<organism evidence="1">
    <name type="scientific">Salmonella phage SalP219</name>
    <dbReference type="NCBI Taxonomy" id="3158864"/>
    <lineage>
        <taxon>Viruses</taxon>
        <taxon>Duplodnaviria</taxon>
        <taxon>Heunggongvirae</taxon>
        <taxon>Uroviricota</taxon>
        <taxon>Caudoviricetes</taxon>
        <taxon>Vequintavirinae</taxon>
        <taxon>Seunavirus</taxon>
    </lineage>
</organism>
<proteinExistence type="predicted"/>
<evidence type="ECO:0000313" key="1">
    <source>
        <dbReference type="EMBL" id="XBS49867.1"/>
    </source>
</evidence>
<sequence length="95" mass="10437">MRKTTIAILLTGVLVGCSSEPEIVPVPQKFDPAEVLAKPPAEAMIDPVEPRPLPYGASNADNSEIVKNNNLNAANDRSKLRILQQYVRNIFNPKK</sequence>